<dbReference type="RefSeq" id="WP_057951982.1">
    <property type="nucleotide sequence ID" value="NZ_CP013118.1"/>
</dbReference>
<dbReference type="SUPFAM" id="SSF75138">
    <property type="entry name" value="HprK N-terminal domain-like"/>
    <property type="match status" value="1"/>
</dbReference>
<keyword evidence="3" id="KW-1185">Reference proteome</keyword>
<name>A0A0S2HWQ7_9BACT</name>
<protein>
    <submittedName>
        <fullName evidence="2">DRTGG domain protein</fullName>
    </submittedName>
</protein>
<sequence length="113" mass="12605">MTITTLSEIIKGDIASYTKNKADFNFCFASDLMSDVLRIDTDEMLLLTGLANMQAIRTAEMADINCIILARGKKATAEMVELAEESYITIIESPYSMFHIAGLLFQNNIKPLF</sequence>
<dbReference type="EMBL" id="CP013118">
    <property type="protein sequence ID" value="ALO14434.1"/>
    <property type="molecule type" value="Genomic_DNA"/>
</dbReference>
<organism evidence="2 3">
    <name type="scientific">Salinivirga cyanobacteriivorans</name>
    <dbReference type="NCBI Taxonomy" id="1307839"/>
    <lineage>
        <taxon>Bacteria</taxon>
        <taxon>Pseudomonadati</taxon>
        <taxon>Bacteroidota</taxon>
        <taxon>Bacteroidia</taxon>
        <taxon>Bacteroidales</taxon>
        <taxon>Salinivirgaceae</taxon>
        <taxon>Salinivirga</taxon>
    </lineage>
</organism>
<dbReference type="Gene3D" id="3.40.1390.20">
    <property type="entry name" value="HprK N-terminal domain-like"/>
    <property type="match status" value="1"/>
</dbReference>
<dbReference type="KEGG" id="blq:L21SP5_00763"/>
<reference evidence="2 3" key="1">
    <citation type="submission" date="2015-11" db="EMBL/GenBank/DDBJ databases">
        <title>Description and complete genome sequence of a novel strain predominating in hypersaline microbial mats and representing a new family of the Bacteriodetes phylum.</title>
        <authorList>
            <person name="Spring S."/>
            <person name="Bunk B."/>
            <person name="Sproer C."/>
            <person name="Klenk H.-P."/>
        </authorList>
    </citation>
    <scope>NUCLEOTIDE SEQUENCE [LARGE SCALE GENOMIC DNA]</scope>
    <source>
        <strain evidence="2 3">L21-Spi-D4</strain>
    </source>
</reference>
<evidence type="ECO:0000313" key="3">
    <source>
        <dbReference type="Proteomes" id="UP000064893"/>
    </source>
</evidence>
<dbReference type="STRING" id="1307839.L21SP5_00763"/>
<accession>A0A0S2HWQ7</accession>
<evidence type="ECO:0000313" key="2">
    <source>
        <dbReference type="EMBL" id="ALO14434.1"/>
    </source>
</evidence>
<dbReference type="Proteomes" id="UP000064893">
    <property type="component" value="Chromosome"/>
</dbReference>
<dbReference type="AlphaFoldDB" id="A0A0S2HWQ7"/>
<proteinExistence type="predicted"/>
<dbReference type="InterPro" id="IPR028979">
    <property type="entry name" value="Ser_kin/Pase_Hpr-like_N_sf"/>
</dbReference>
<evidence type="ECO:0000256" key="1">
    <source>
        <dbReference type="ARBA" id="ARBA00011643"/>
    </source>
</evidence>
<comment type="subunit">
    <text evidence="1">Homohexamer.</text>
</comment>
<gene>
    <name evidence="2" type="ORF">L21SP5_00763</name>
</gene>
<dbReference type="OrthoDB" id="9800390at2"/>
<dbReference type="PATRIC" id="fig|1307839.3.peg.808"/>